<dbReference type="GO" id="GO:0016197">
    <property type="term" value="P:endosomal transport"/>
    <property type="evidence" value="ECO:0007669"/>
    <property type="project" value="TreeGrafter"/>
</dbReference>
<evidence type="ECO:0000259" key="2">
    <source>
        <dbReference type="PROSITE" id="PS50031"/>
    </source>
</evidence>
<dbReference type="EMBL" id="HBIR01035164">
    <property type="protein sequence ID" value="CAE0565780.1"/>
    <property type="molecule type" value="Transcribed_RNA"/>
</dbReference>
<proteinExistence type="predicted"/>
<feature type="region of interest" description="Disordered" evidence="1">
    <location>
        <begin position="284"/>
        <end position="306"/>
    </location>
</feature>
<dbReference type="SMART" id="SM00027">
    <property type="entry name" value="EH"/>
    <property type="match status" value="1"/>
</dbReference>
<feature type="compositionally biased region" description="Pro residues" evidence="1">
    <location>
        <begin position="121"/>
        <end position="141"/>
    </location>
</feature>
<dbReference type="InterPro" id="IPR011993">
    <property type="entry name" value="PH-like_dom_sf"/>
</dbReference>
<feature type="region of interest" description="Disordered" evidence="1">
    <location>
        <begin position="367"/>
        <end position="391"/>
    </location>
</feature>
<dbReference type="GO" id="GO:0005737">
    <property type="term" value="C:cytoplasm"/>
    <property type="evidence" value="ECO:0007669"/>
    <property type="project" value="TreeGrafter"/>
</dbReference>
<dbReference type="GO" id="GO:0005509">
    <property type="term" value="F:calcium ion binding"/>
    <property type="evidence" value="ECO:0007669"/>
    <property type="project" value="InterPro"/>
</dbReference>
<dbReference type="PANTHER" id="PTHR11216">
    <property type="entry name" value="EH DOMAIN"/>
    <property type="match status" value="1"/>
</dbReference>
<evidence type="ECO:0000313" key="4">
    <source>
        <dbReference type="EMBL" id="CAE0565780.1"/>
    </source>
</evidence>
<gene>
    <name evidence="4" type="ORF">EHUX00137_LOCUS27416</name>
</gene>
<dbReference type="Pfam" id="PF00169">
    <property type="entry name" value="PH"/>
    <property type="match status" value="1"/>
</dbReference>
<protein>
    <recommendedName>
        <fullName evidence="5">PH domain-containing protein</fullName>
    </recommendedName>
</protein>
<organism evidence="4">
    <name type="scientific">Emiliania huxleyi</name>
    <name type="common">Coccolithophore</name>
    <name type="synonym">Pontosphaera huxleyi</name>
    <dbReference type="NCBI Taxonomy" id="2903"/>
    <lineage>
        <taxon>Eukaryota</taxon>
        <taxon>Haptista</taxon>
        <taxon>Haptophyta</taxon>
        <taxon>Prymnesiophyceae</taxon>
        <taxon>Isochrysidales</taxon>
        <taxon>Noelaerhabdaceae</taxon>
        <taxon>Emiliania</taxon>
    </lineage>
</organism>
<accession>A0A7S3SWD7</accession>
<dbReference type="Gene3D" id="1.10.238.10">
    <property type="entry name" value="EF-hand"/>
    <property type="match status" value="1"/>
</dbReference>
<evidence type="ECO:0000259" key="3">
    <source>
        <dbReference type="PROSITE" id="PS50222"/>
    </source>
</evidence>
<feature type="region of interest" description="Disordered" evidence="1">
    <location>
        <begin position="119"/>
        <end position="151"/>
    </location>
</feature>
<evidence type="ECO:0008006" key="5">
    <source>
        <dbReference type="Google" id="ProtNLM"/>
    </source>
</evidence>
<evidence type="ECO:0000256" key="1">
    <source>
        <dbReference type="SAM" id="MobiDB-lite"/>
    </source>
</evidence>
<feature type="domain" description="EH" evidence="2">
    <location>
        <begin position="155"/>
        <end position="237"/>
    </location>
</feature>
<reference evidence="4" key="1">
    <citation type="submission" date="2021-01" db="EMBL/GenBank/DDBJ databases">
        <authorList>
            <person name="Corre E."/>
            <person name="Pelletier E."/>
            <person name="Niang G."/>
            <person name="Scheremetjew M."/>
            <person name="Finn R."/>
            <person name="Kale V."/>
            <person name="Holt S."/>
            <person name="Cochrane G."/>
            <person name="Meng A."/>
            <person name="Brown T."/>
            <person name="Cohen L."/>
        </authorList>
    </citation>
    <scope>NUCLEOTIDE SEQUENCE</scope>
    <source>
        <strain evidence="4">379</strain>
    </source>
</reference>
<dbReference type="InterPro" id="IPR000261">
    <property type="entry name" value="EH_dom"/>
</dbReference>
<dbReference type="InterPro" id="IPR011992">
    <property type="entry name" value="EF-hand-dom_pair"/>
</dbReference>
<dbReference type="GO" id="GO:0006897">
    <property type="term" value="P:endocytosis"/>
    <property type="evidence" value="ECO:0007669"/>
    <property type="project" value="TreeGrafter"/>
</dbReference>
<dbReference type="GO" id="GO:0005886">
    <property type="term" value="C:plasma membrane"/>
    <property type="evidence" value="ECO:0007669"/>
    <property type="project" value="TreeGrafter"/>
</dbReference>
<sequence length="417" mass="43418">MVARKKAGEDDARQVVHQMCLRSLKRTYGMYLSNYGQRPPPLESGRALKLAAKVAGEYSMVKDMPPPGSGAGPGAAVTKLLTNGAAGGANGGAAGGAAGGFGGAVSSFDAEGFDAAFGAPASPPATAPAAPTTPPAAPPSGLPHSGGISPMSGPELMQYRSLFHGLNEGRPVSRSQAEGVFAKASLPRDEVDYIWLLSDLDMDGLLLADEFAVALHIAAARFKGAPLPEELPRGLMPDGVEFNPRNSQVEAASVAAHSGGGVPGEASAAKSRWRMGGSASRIATGRNAAPPPPQQQQHYAHTGGGMAGGAYSRAGVLKHEKKARHCVLDGQRFSIYKGRGDTKPQLVLLLRTDVQRVWPSNQTTFSLILDPNRPGAKQPKKPGPQPPEKLEFTAETPHELNLWVETLQSAIAAARRG</sequence>
<dbReference type="Gene3D" id="2.30.29.30">
    <property type="entry name" value="Pleckstrin-homology domain (PH domain)/Phosphotyrosine-binding domain (PTB)"/>
    <property type="match status" value="1"/>
</dbReference>
<dbReference type="CDD" id="cd00821">
    <property type="entry name" value="PH"/>
    <property type="match status" value="1"/>
</dbReference>
<dbReference type="InterPro" id="IPR002048">
    <property type="entry name" value="EF_hand_dom"/>
</dbReference>
<dbReference type="PROSITE" id="PS50031">
    <property type="entry name" value="EH"/>
    <property type="match status" value="1"/>
</dbReference>
<name>A0A7S3SWD7_EMIHU</name>
<dbReference type="InterPro" id="IPR001849">
    <property type="entry name" value="PH_domain"/>
</dbReference>
<dbReference type="SUPFAM" id="SSF50729">
    <property type="entry name" value="PH domain-like"/>
    <property type="match status" value="1"/>
</dbReference>
<dbReference type="PROSITE" id="PS50222">
    <property type="entry name" value="EF_HAND_2"/>
    <property type="match status" value="1"/>
</dbReference>
<dbReference type="SMART" id="SM00233">
    <property type="entry name" value="PH"/>
    <property type="match status" value="1"/>
</dbReference>
<feature type="domain" description="EF-hand" evidence="3">
    <location>
        <begin position="186"/>
        <end position="221"/>
    </location>
</feature>
<dbReference type="SUPFAM" id="SSF47473">
    <property type="entry name" value="EF-hand"/>
    <property type="match status" value="1"/>
</dbReference>
<dbReference type="Pfam" id="PF12763">
    <property type="entry name" value="EH"/>
    <property type="match status" value="1"/>
</dbReference>
<dbReference type="AlphaFoldDB" id="A0A7S3SWD7"/>